<dbReference type="PANTHER" id="PTHR23291:SF50">
    <property type="entry name" value="PROTEIN LIFEGUARD 4"/>
    <property type="match status" value="1"/>
</dbReference>
<evidence type="ECO:0000256" key="1">
    <source>
        <dbReference type="ARBA" id="ARBA00004141"/>
    </source>
</evidence>
<evidence type="ECO:0000256" key="3">
    <source>
        <dbReference type="ARBA" id="ARBA00022989"/>
    </source>
</evidence>
<feature type="transmembrane region" description="Helical" evidence="5">
    <location>
        <begin position="179"/>
        <end position="197"/>
    </location>
</feature>
<feature type="transmembrane region" description="Helical" evidence="5">
    <location>
        <begin position="97"/>
        <end position="118"/>
    </location>
</feature>
<name>R7TS18_CAPTE</name>
<organism evidence="6">
    <name type="scientific">Capitella teleta</name>
    <name type="common">Polychaete worm</name>
    <dbReference type="NCBI Taxonomy" id="283909"/>
    <lineage>
        <taxon>Eukaryota</taxon>
        <taxon>Metazoa</taxon>
        <taxon>Spiralia</taxon>
        <taxon>Lophotrochozoa</taxon>
        <taxon>Annelida</taxon>
        <taxon>Polychaeta</taxon>
        <taxon>Sedentaria</taxon>
        <taxon>Scolecida</taxon>
        <taxon>Capitellidae</taxon>
        <taxon>Capitella</taxon>
    </lineage>
</organism>
<dbReference type="OMA" id="FGVMSLY"/>
<feature type="transmembrane region" description="Helical" evidence="5">
    <location>
        <begin position="70"/>
        <end position="88"/>
    </location>
</feature>
<proteinExistence type="inferred from homology"/>
<dbReference type="Proteomes" id="UP000014760">
    <property type="component" value="Unassembled WGS sequence"/>
</dbReference>
<sequence length="236" mass="26038">MDTKGDGGKSGIVDDFMYGSNVAASDIYIRMGFLRKVYSILSCQLIFTTIVGAIFWYLEPQKNFPQTNNVLLMVSAFSSLGLIIALSLKSRVVPTNYILLAVFTLCESILVGSVVSLYEAHSVIQAFALTAAVTIALTTYTMQSKRDFSTWGAGLFSVLLVLIMAGFLQIFLQSEMVDMAIAVGGAVLFSLFIIFDTHMIMSKVTPEEYIHASVNLYLDIINLFLHILRALGDRRN</sequence>
<dbReference type="OrthoDB" id="7933078at2759"/>
<evidence type="ECO:0008006" key="9">
    <source>
        <dbReference type="Google" id="ProtNLM"/>
    </source>
</evidence>
<feature type="transmembrane region" description="Helical" evidence="5">
    <location>
        <begin position="154"/>
        <end position="173"/>
    </location>
</feature>
<dbReference type="GO" id="GO:0016020">
    <property type="term" value="C:membrane"/>
    <property type="evidence" value="ECO:0007669"/>
    <property type="project" value="UniProtKB-SubCell"/>
</dbReference>
<dbReference type="AlphaFoldDB" id="R7TS18"/>
<keyword evidence="8" id="KW-1185">Reference proteome</keyword>
<reference evidence="7" key="3">
    <citation type="submission" date="2015-06" db="UniProtKB">
        <authorList>
            <consortium name="EnsemblMetazoa"/>
        </authorList>
    </citation>
    <scope>IDENTIFICATION</scope>
</reference>
<comment type="subcellular location">
    <subcellularLocation>
        <location evidence="1">Membrane</location>
        <topology evidence="1">Multi-pass membrane protein</topology>
    </subcellularLocation>
</comment>
<dbReference type="EMBL" id="KB308842">
    <property type="protein sequence ID" value="ELT96382.1"/>
    <property type="molecule type" value="Genomic_DNA"/>
</dbReference>
<dbReference type="InterPro" id="IPR006214">
    <property type="entry name" value="Bax_inhibitor_1-related"/>
</dbReference>
<evidence type="ECO:0000313" key="8">
    <source>
        <dbReference type="Proteomes" id="UP000014760"/>
    </source>
</evidence>
<evidence type="ECO:0000256" key="4">
    <source>
        <dbReference type="ARBA" id="ARBA00023136"/>
    </source>
</evidence>
<dbReference type="PANTHER" id="PTHR23291">
    <property type="entry name" value="BAX INHIBITOR-RELATED"/>
    <property type="match status" value="1"/>
</dbReference>
<evidence type="ECO:0000313" key="6">
    <source>
        <dbReference type="EMBL" id="ELT96382.1"/>
    </source>
</evidence>
<dbReference type="EnsemblMetazoa" id="CapteT166128">
    <property type="protein sequence ID" value="CapteP166128"/>
    <property type="gene ID" value="CapteG166128"/>
</dbReference>
<protein>
    <recommendedName>
        <fullName evidence="9">Transmembrane BAX inhibitor motif-containing protein 4</fullName>
    </recommendedName>
</protein>
<dbReference type="Pfam" id="PF01027">
    <property type="entry name" value="Bax1-I"/>
    <property type="match status" value="1"/>
</dbReference>
<evidence type="ECO:0000313" key="7">
    <source>
        <dbReference type="EnsemblMetazoa" id="CapteP166128"/>
    </source>
</evidence>
<keyword evidence="4 5" id="KW-0472">Membrane</keyword>
<gene>
    <name evidence="6" type="ORF">CAPTEDRAFT_166128</name>
</gene>
<dbReference type="EMBL" id="AMQN01011352">
    <property type="status" value="NOT_ANNOTATED_CDS"/>
    <property type="molecule type" value="Genomic_DNA"/>
</dbReference>
<keyword evidence="3 5" id="KW-1133">Transmembrane helix</keyword>
<reference evidence="8" key="1">
    <citation type="submission" date="2012-12" db="EMBL/GenBank/DDBJ databases">
        <authorList>
            <person name="Hellsten U."/>
            <person name="Grimwood J."/>
            <person name="Chapman J.A."/>
            <person name="Shapiro H."/>
            <person name="Aerts A."/>
            <person name="Otillar R.P."/>
            <person name="Terry A.Y."/>
            <person name="Boore J.L."/>
            <person name="Simakov O."/>
            <person name="Marletaz F."/>
            <person name="Cho S.-J."/>
            <person name="Edsinger-Gonzales E."/>
            <person name="Havlak P."/>
            <person name="Kuo D.-H."/>
            <person name="Larsson T."/>
            <person name="Lv J."/>
            <person name="Arendt D."/>
            <person name="Savage R."/>
            <person name="Osoegawa K."/>
            <person name="de Jong P."/>
            <person name="Lindberg D.R."/>
            <person name="Seaver E.C."/>
            <person name="Weisblat D.A."/>
            <person name="Putnam N.H."/>
            <person name="Grigoriev I.V."/>
            <person name="Rokhsar D.S."/>
        </authorList>
    </citation>
    <scope>NUCLEOTIDE SEQUENCE</scope>
    <source>
        <strain evidence="8">I ESC-2004</strain>
    </source>
</reference>
<dbReference type="GO" id="GO:0043066">
    <property type="term" value="P:negative regulation of apoptotic process"/>
    <property type="evidence" value="ECO:0007669"/>
    <property type="project" value="TreeGrafter"/>
</dbReference>
<comment type="similarity">
    <text evidence="5">Belongs to the BI1 family.</text>
</comment>
<evidence type="ECO:0000256" key="5">
    <source>
        <dbReference type="RuleBase" id="RU004379"/>
    </source>
</evidence>
<feature type="transmembrane region" description="Helical" evidence="5">
    <location>
        <begin position="37"/>
        <end position="58"/>
    </location>
</feature>
<reference evidence="6 8" key="2">
    <citation type="journal article" date="2013" name="Nature">
        <title>Insights into bilaterian evolution from three spiralian genomes.</title>
        <authorList>
            <person name="Simakov O."/>
            <person name="Marletaz F."/>
            <person name="Cho S.J."/>
            <person name="Edsinger-Gonzales E."/>
            <person name="Havlak P."/>
            <person name="Hellsten U."/>
            <person name="Kuo D.H."/>
            <person name="Larsson T."/>
            <person name="Lv J."/>
            <person name="Arendt D."/>
            <person name="Savage R."/>
            <person name="Osoegawa K."/>
            <person name="de Jong P."/>
            <person name="Grimwood J."/>
            <person name="Chapman J.A."/>
            <person name="Shapiro H."/>
            <person name="Aerts A."/>
            <person name="Otillar R.P."/>
            <person name="Terry A.Y."/>
            <person name="Boore J.L."/>
            <person name="Grigoriev I.V."/>
            <person name="Lindberg D.R."/>
            <person name="Seaver E.C."/>
            <person name="Weisblat D.A."/>
            <person name="Putnam N.H."/>
            <person name="Rokhsar D.S."/>
        </authorList>
    </citation>
    <scope>NUCLEOTIDE SEQUENCE</scope>
    <source>
        <strain evidence="6 8">I ESC-2004</strain>
    </source>
</reference>
<keyword evidence="2 5" id="KW-0812">Transmembrane</keyword>
<evidence type="ECO:0000256" key="2">
    <source>
        <dbReference type="ARBA" id="ARBA00022692"/>
    </source>
</evidence>
<dbReference type="HOGENOM" id="CLU_058671_0_0_1"/>
<accession>R7TS18</accession>
<feature type="transmembrane region" description="Helical" evidence="5">
    <location>
        <begin position="124"/>
        <end position="142"/>
    </location>
</feature>